<accession>A0A0B4XKI5</accession>
<protein>
    <recommendedName>
        <fullName evidence="3">Polyketide cyclase/dehydrase</fullName>
    </recommendedName>
</protein>
<keyword evidence="2" id="KW-1185">Reference proteome</keyword>
<proteinExistence type="predicted"/>
<dbReference type="SUPFAM" id="SSF55961">
    <property type="entry name" value="Bet v1-like"/>
    <property type="match status" value="1"/>
</dbReference>
<dbReference type="Gene3D" id="3.30.530.20">
    <property type="match status" value="1"/>
</dbReference>
<name>A0A0B4XKI5_9GAMM</name>
<evidence type="ECO:0000313" key="2">
    <source>
        <dbReference type="Proteomes" id="UP000006764"/>
    </source>
</evidence>
<organism evidence="1 2">
    <name type="scientific">Isoalcanivorax pacificus W11-5</name>
    <dbReference type="NCBI Taxonomy" id="391936"/>
    <lineage>
        <taxon>Bacteria</taxon>
        <taxon>Pseudomonadati</taxon>
        <taxon>Pseudomonadota</taxon>
        <taxon>Gammaproteobacteria</taxon>
        <taxon>Oceanospirillales</taxon>
        <taxon>Alcanivoracaceae</taxon>
        <taxon>Isoalcanivorax</taxon>
    </lineage>
</organism>
<evidence type="ECO:0008006" key="3">
    <source>
        <dbReference type="Google" id="ProtNLM"/>
    </source>
</evidence>
<reference evidence="1 2" key="1">
    <citation type="journal article" date="2012" name="J. Bacteriol.">
        <title>Genome sequence of an alkane-degrading bacterium, Alcanivorax pacificus type strain W11-5, isolated from deep sea sediment.</title>
        <authorList>
            <person name="Lai Q."/>
            <person name="Shao Z."/>
        </authorList>
    </citation>
    <scope>NUCLEOTIDE SEQUENCE [LARGE SCALE GENOMIC DNA]</scope>
    <source>
        <strain evidence="1 2">W11-5</strain>
    </source>
</reference>
<dbReference type="KEGG" id="apac:S7S_05940"/>
<dbReference type="EMBL" id="CP004387">
    <property type="protein sequence ID" value="AJD47606.1"/>
    <property type="molecule type" value="Genomic_DNA"/>
</dbReference>
<dbReference type="HOGENOM" id="CLU_1801972_0_0_6"/>
<dbReference type="STRING" id="391936.S7S_05940"/>
<dbReference type="AlphaFoldDB" id="A0A0B4XKI5"/>
<sequence length="145" mass="16709">MFMFKRYYADMVTEAAVPPAQAFRFFCNVQDWADWSSVIANARLLNGDWRRGALLMFAPKLPGLPAAPLIVPILEFEPDHRITWGVNLPMARMLHRFTFTPVEGGSCRIHHEEWSEGVISLLTLPVTRRLRAFNERFARELAAMF</sequence>
<evidence type="ECO:0000313" key="1">
    <source>
        <dbReference type="EMBL" id="AJD47606.1"/>
    </source>
</evidence>
<dbReference type="Proteomes" id="UP000006764">
    <property type="component" value="Chromosome"/>
</dbReference>
<dbReference type="Pfam" id="PF10604">
    <property type="entry name" value="Polyketide_cyc2"/>
    <property type="match status" value="1"/>
</dbReference>
<dbReference type="InterPro" id="IPR023393">
    <property type="entry name" value="START-like_dom_sf"/>
</dbReference>
<gene>
    <name evidence="1" type="ORF">S7S_05940</name>
</gene>
<dbReference type="InterPro" id="IPR019587">
    <property type="entry name" value="Polyketide_cyclase/dehydratase"/>
</dbReference>